<dbReference type="PANTHER" id="PTHR33477">
    <property type="entry name" value="P-LOOP NTPASE DOMAIN-CONTAINING PROTEIN LPA1 HOMOLOG 1"/>
    <property type="match status" value="1"/>
</dbReference>
<proteinExistence type="predicted"/>
<dbReference type="SUPFAM" id="SSF52540">
    <property type="entry name" value="P-loop containing nucleoside triphosphate hydrolases"/>
    <property type="match status" value="1"/>
</dbReference>
<protein>
    <recommendedName>
        <fullName evidence="1">3H domain-containing protein</fullName>
    </recommendedName>
</protein>
<dbReference type="Gene3D" id="3.30.1340.20">
    <property type="entry name" value="3H domain"/>
    <property type="match status" value="1"/>
</dbReference>
<dbReference type="OMA" id="MRKPYVI"/>
<dbReference type="Proteomes" id="UP000248557">
    <property type="component" value="Unassembled WGS sequence"/>
</dbReference>
<name>A0A328PZT4_9EURY</name>
<dbReference type="PANTHER" id="PTHR33477:SF3">
    <property type="entry name" value="P-LOOP NTPASE DOMAIN-CONTAINING PROTEIN LPA1 HOMOLOG 1"/>
    <property type="match status" value="1"/>
</dbReference>
<accession>A0A328PZT4</accession>
<dbReference type="Gene3D" id="3.40.50.300">
    <property type="entry name" value="P-loop containing nucleotide triphosphate hydrolases"/>
    <property type="match status" value="1"/>
</dbReference>
<evidence type="ECO:0000313" key="2">
    <source>
        <dbReference type="EMBL" id="RAP03491.1"/>
    </source>
</evidence>
<evidence type="ECO:0000259" key="1">
    <source>
        <dbReference type="Pfam" id="PF02829"/>
    </source>
</evidence>
<evidence type="ECO:0000313" key="3">
    <source>
        <dbReference type="Proteomes" id="UP000248557"/>
    </source>
</evidence>
<dbReference type="InterPro" id="IPR027417">
    <property type="entry name" value="P-loop_NTPase"/>
</dbReference>
<dbReference type="NCBIfam" id="NF008995">
    <property type="entry name" value="PRK12338.1"/>
    <property type="match status" value="1"/>
</dbReference>
<reference evidence="2 3" key="1">
    <citation type="submission" date="2017-05" db="EMBL/GenBank/DDBJ databases">
        <title>Host range expansion of the Methanosphaera genus to humans and monogastric animals involves recent and extensive reduction in genome content.</title>
        <authorList>
            <person name="Hoedt E.C."/>
            <person name="Volmer J.G."/>
            <person name="Parks D.H."/>
            <person name="Rosewarne C.P."/>
            <person name="Denman S.E."/>
            <person name="Mcsweeney C.S."/>
            <person name="O Cuiv P."/>
            <person name="Hugenholtz P."/>
            <person name="Tyson G.W."/>
            <person name="Morrison M."/>
        </authorList>
    </citation>
    <scope>NUCLEOTIDE SEQUENCE [LARGE SCALE GENOMIC DNA]</scope>
    <source>
        <strain evidence="2 3">PA5</strain>
    </source>
</reference>
<dbReference type="AlphaFoldDB" id="A0A328PZT4"/>
<dbReference type="Pfam" id="PF02829">
    <property type="entry name" value="3H"/>
    <property type="match status" value="1"/>
</dbReference>
<comment type="caution">
    <text evidence="2">The sequence shown here is derived from an EMBL/GenBank/DDBJ whole genome shotgun (WGS) entry which is preliminary data.</text>
</comment>
<organism evidence="2 3">
    <name type="scientific">Methanosphaera stadtmanae</name>
    <dbReference type="NCBI Taxonomy" id="2317"/>
    <lineage>
        <taxon>Archaea</taxon>
        <taxon>Methanobacteriati</taxon>
        <taxon>Methanobacteriota</taxon>
        <taxon>Methanomada group</taxon>
        <taxon>Methanobacteria</taxon>
        <taxon>Methanobacteriales</taxon>
        <taxon>Methanobacteriaceae</taxon>
        <taxon>Methanosphaera</taxon>
    </lineage>
</organism>
<gene>
    <name evidence="2" type="ORF">CA615_02055</name>
</gene>
<sequence>MKPYVILISSASGIGKSTIASEVANTLGIKYLIETDFIRAIVRGIIGSEYAPALHKSSYNAYTTLRDTYNFKSEEELITAGYEEHASFVIPAIEKVISRCVLDNDSIVIEGVHLVPGLINIKQFEDLANIHFFVLTVDEKQHQERFIQRALAIKRGGTQIDYFKENRIINDALVSQAKTLNIPVIFNNNKDTTVKKVLQYINEVSRIVFVRHTVDDIDLEREIITKHGGRITDISYYIPEFKEPLTRIVENYEDNTSSGKFINVIEHETKQKESLGTLYELSNNIHSHHLYAPDENKLNDIIQELKENNLLYDENLVKK</sequence>
<dbReference type="InterPro" id="IPR035922">
    <property type="entry name" value="3H_dom_sf"/>
</dbReference>
<dbReference type="SUPFAM" id="SSF75500">
    <property type="entry name" value="Putative transcriptional regulator TM1602, C-terminal domain"/>
    <property type="match status" value="1"/>
</dbReference>
<dbReference type="InterPro" id="IPR004173">
    <property type="entry name" value="3H_domain"/>
</dbReference>
<feature type="domain" description="3H" evidence="1">
    <location>
        <begin position="208"/>
        <end position="311"/>
    </location>
</feature>
<dbReference type="GO" id="GO:0036094">
    <property type="term" value="F:small molecule binding"/>
    <property type="evidence" value="ECO:0007669"/>
    <property type="project" value="InterPro"/>
</dbReference>
<dbReference type="EMBL" id="NGJK01000021">
    <property type="protein sequence ID" value="RAP03491.1"/>
    <property type="molecule type" value="Genomic_DNA"/>
</dbReference>